<keyword evidence="2" id="KW-1185">Reference proteome</keyword>
<protein>
    <submittedName>
        <fullName evidence="1">Uncharacterized protein</fullName>
    </submittedName>
</protein>
<comment type="caution">
    <text evidence="1">The sequence shown here is derived from an EMBL/GenBank/DDBJ whole genome shotgun (WGS) entry which is preliminary data.</text>
</comment>
<organism evidence="1 2">
    <name type="scientific">Ameca splendens</name>
    <dbReference type="NCBI Taxonomy" id="208324"/>
    <lineage>
        <taxon>Eukaryota</taxon>
        <taxon>Metazoa</taxon>
        <taxon>Chordata</taxon>
        <taxon>Craniata</taxon>
        <taxon>Vertebrata</taxon>
        <taxon>Euteleostomi</taxon>
        <taxon>Actinopterygii</taxon>
        <taxon>Neopterygii</taxon>
        <taxon>Teleostei</taxon>
        <taxon>Neoteleostei</taxon>
        <taxon>Acanthomorphata</taxon>
        <taxon>Ovalentaria</taxon>
        <taxon>Atherinomorphae</taxon>
        <taxon>Cyprinodontiformes</taxon>
        <taxon>Goodeidae</taxon>
        <taxon>Ameca</taxon>
    </lineage>
</organism>
<evidence type="ECO:0000313" key="2">
    <source>
        <dbReference type="Proteomes" id="UP001469553"/>
    </source>
</evidence>
<name>A0ABV1AEW8_9TELE</name>
<gene>
    <name evidence="1" type="ORF">AMECASPLE_039638</name>
</gene>
<dbReference type="Proteomes" id="UP001469553">
    <property type="component" value="Unassembled WGS sequence"/>
</dbReference>
<reference evidence="1 2" key="1">
    <citation type="submission" date="2021-06" db="EMBL/GenBank/DDBJ databases">
        <authorList>
            <person name="Palmer J.M."/>
        </authorList>
    </citation>
    <scope>NUCLEOTIDE SEQUENCE [LARGE SCALE GENOMIC DNA]</scope>
    <source>
        <strain evidence="1 2">AS_MEX2019</strain>
        <tissue evidence="1">Muscle</tissue>
    </source>
</reference>
<sequence length="114" mass="12859">MTHLEKNLFNTGITFNLLLRLSTSKPHQQQLISFLYGRKTEKIFANVCVFVRYPLCFLTAPESYQSKNPGPLLARWWTFALSFSTLTSSGGRENFAPACFSSACIRCALKMSPV</sequence>
<proteinExistence type="predicted"/>
<dbReference type="EMBL" id="JAHRIP010093336">
    <property type="protein sequence ID" value="MEQ2317129.1"/>
    <property type="molecule type" value="Genomic_DNA"/>
</dbReference>
<accession>A0ABV1AEW8</accession>
<evidence type="ECO:0000313" key="1">
    <source>
        <dbReference type="EMBL" id="MEQ2317129.1"/>
    </source>
</evidence>